<keyword evidence="3" id="KW-1185">Reference proteome</keyword>
<dbReference type="EMBL" id="JAHLEM010000622">
    <property type="protein sequence ID" value="MBU3869674.1"/>
    <property type="molecule type" value="Genomic_DNA"/>
</dbReference>
<gene>
    <name evidence="2" type="ORF">KN815_38165</name>
</gene>
<accession>A0ABS6CS23</accession>
<comment type="caution">
    <text evidence="2">The sequence shown here is derived from an EMBL/GenBank/DDBJ whole genome shotgun (WGS) entry which is preliminary data.</text>
</comment>
<proteinExistence type="predicted"/>
<name>A0ABS6CS23_9ACTN</name>
<evidence type="ECO:0000313" key="3">
    <source>
        <dbReference type="Proteomes" id="UP000720508"/>
    </source>
</evidence>
<feature type="region of interest" description="Disordered" evidence="1">
    <location>
        <begin position="1"/>
        <end position="100"/>
    </location>
</feature>
<evidence type="ECO:0000313" key="2">
    <source>
        <dbReference type="EMBL" id="MBU3869674.1"/>
    </source>
</evidence>
<reference evidence="2 3" key="1">
    <citation type="submission" date="2021-06" db="EMBL/GenBank/DDBJ databases">
        <authorList>
            <person name="Pan X."/>
        </authorList>
    </citation>
    <scope>NUCLEOTIDE SEQUENCE [LARGE SCALE GENOMIC DNA]</scope>
    <source>
        <strain evidence="2 3">4503</strain>
    </source>
</reference>
<organism evidence="2 3">
    <name type="scientific">Streptomyces niphimycinicus</name>
    <dbReference type="NCBI Taxonomy" id="2842201"/>
    <lineage>
        <taxon>Bacteria</taxon>
        <taxon>Bacillati</taxon>
        <taxon>Actinomycetota</taxon>
        <taxon>Actinomycetes</taxon>
        <taxon>Kitasatosporales</taxon>
        <taxon>Streptomycetaceae</taxon>
        <taxon>Streptomyces</taxon>
    </lineage>
</organism>
<feature type="compositionally biased region" description="Basic and acidic residues" evidence="1">
    <location>
        <begin position="27"/>
        <end position="52"/>
    </location>
</feature>
<feature type="compositionally biased region" description="Basic and acidic residues" evidence="1">
    <location>
        <begin position="1"/>
        <end position="16"/>
    </location>
</feature>
<evidence type="ECO:0000256" key="1">
    <source>
        <dbReference type="SAM" id="MobiDB-lite"/>
    </source>
</evidence>
<sequence length="100" mass="9973">MTGPRPEREGAGHGAREPAPYPPYGSHEQHAVHDAHDAHDAHGGHGGHDSHGGHAGPDAFAAAVEGLRDPLADPLPDPAPAGPTGRAMGTASLSVPPPTG</sequence>
<protein>
    <submittedName>
        <fullName evidence="2">Class E sortase</fullName>
    </submittedName>
</protein>
<dbReference type="Proteomes" id="UP000720508">
    <property type="component" value="Unassembled WGS sequence"/>
</dbReference>
<feature type="non-terminal residue" evidence="2">
    <location>
        <position position="100"/>
    </location>
</feature>